<comment type="caution">
    <text evidence="1">The sequence shown here is derived from an EMBL/GenBank/DDBJ whole genome shotgun (WGS) entry which is preliminary data.</text>
</comment>
<evidence type="ECO:0000313" key="1">
    <source>
        <dbReference type="EMBL" id="GKX66105.1"/>
    </source>
</evidence>
<keyword evidence="2" id="KW-1185">Reference proteome</keyword>
<evidence type="ECO:0000313" key="2">
    <source>
        <dbReference type="Proteomes" id="UP001058074"/>
    </source>
</evidence>
<proteinExistence type="predicted"/>
<sequence>MKKVLFVAAPQSHIMNFHLPFLKYFHDKNYEVFVATKLDREKYKKEMQRDTWVKWNDIDFSRSPFSSKSLKAYKQLKELMKEHQFDLIHVHTPMGGFLGRLAAKNTKQKVVLYTAHGFHFFQGASKVNWALYYNAEKLAAKWTDGLITMNEEDYSNALKLMKNRDNVFKVNGVGVDLSKSCAEQYNDVRAELGIGKDDFVISVVAEFIPRKNHIQIIDAIDLVKKRNPNYKIKVLMAGDGDLIPQIKDIISTKELKDDILLLGFRKDVISVLKASDALALTSKQEGLPKNVMEAMACKLPIITTDVRGNRDLVDNMKNGIVVPLYDVEATANAIEKLYNNDKLRKEFSKCSYEKVQNYSIDNVLIEMDKIYTKFLEV</sequence>
<organism evidence="1 2">
    <name type="scientific">Inconstantimicrobium mannanitabidum</name>
    <dbReference type="NCBI Taxonomy" id="1604901"/>
    <lineage>
        <taxon>Bacteria</taxon>
        <taxon>Bacillati</taxon>
        <taxon>Bacillota</taxon>
        <taxon>Clostridia</taxon>
        <taxon>Eubacteriales</taxon>
        <taxon>Clostridiaceae</taxon>
        <taxon>Inconstantimicrobium</taxon>
    </lineage>
</organism>
<protein>
    <submittedName>
        <fullName evidence="1">Glycosyl transferase family 1</fullName>
    </submittedName>
</protein>
<gene>
    <name evidence="1" type="ORF">rsdtw13_13630</name>
</gene>
<accession>A0ACB5RA90</accession>
<keyword evidence="1" id="KW-0808">Transferase</keyword>
<dbReference type="EMBL" id="BROD01000001">
    <property type="protein sequence ID" value="GKX66105.1"/>
    <property type="molecule type" value="Genomic_DNA"/>
</dbReference>
<reference evidence="1" key="1">
    <citation type="journal article" date="2025" name="Int. J. Syst. Evol. Microbiol.">
        <title>Inconstantimicrobium mannanitabidum sp. nov., a novel member of the family Clostridiaceae isolated from anoxic soil under the treatment of reductive soil disinfestation.</title>
        <authorList>
            <person name="Ueki A."/>
            <person name="Tonouchi A."/>
            <person name="Honma S."/>
            <person name="Kaku N."/>
            <person name="Ueki K."/>
        </authorList>
    </citation>
    <scope>NUCLEOTIDE SEQUENCE</scope>
    <source>
        <strain evidence="1">TW13</strain>
    </source>
</reference>
<dbReference type="Proteomes" id="UP001058074">
    <property type="component" value="Unassembled WGS sequence"/>
</dbReference>
<name>A0ACB5RA90_9CLOT</name>